<feature type="region of interest" description="Disordered" evidence="1">
    <location>
        <begin position="1"/>
        <end position="64"/>
    </location>
</feature>
<dbReference type="AlphaFoldDB" id="A0A671LRK4"/>
<keyword evidence="3" id="KW-1185">Reference proteome</keyword>
<reference evidence="2" key="1">
    <citation type="submission" date="2025-08" db="UniProtKB">
        <authorList>
            <consortium name="Ensembl"/>
        </authorList>
    </citation>
    <scope>IDENTIFICATION</scope>
</reference>
<evidence type="ECO:0008006" key="4">
    <source>
        <dbReference type="Google" id="ProtNLM"/>
    </source>
</evidence>
<dbReference type="Proteomes" id="UP000472260">
    <property type="component" value="Unassembled WGS sequence"/>
</dbReference>
<organism evidence="2 3">
    <name type="scientific">Sinocyclocheilus anshuiensis</name>
    <dbReference type="NCBI Taxonomy" id="1608454"/>
    <lineage>
        <taxon>Eukaryota</taxon>
        <taxon>Metazoa</taxon>
        <taxon>Chordata</taxon>
        <taxon>Craniata</taxon>
        <taxon>Vertebrata</taxon>
        <taxon>Euteleostomi</taxon>
        <taxon>Actinopterygii</taxon>
        <taxon>Neopterygii</taxon>
        <taxon>Teleostei</taxon>
        <taxon>Ostariophysi</taxon>
        <taxon>Cypriniformes</taxon>
        <taxon>Cyprinidae</taxon>
        <taxon>Cyprininae</taxon>
        <taxon>Sinocyclocheilus</taxon>
    </lineage>
</organism>
<sequence length="209" mass="22847">MTATTRGSPVGGNDGQGQAPDGQSQPPLPQNQTSSPNSSNENSPVSPPDDQGQGDSPTPLEEEEPAFPHTELAKLDDMINRLGLVVLSFLSPGLDVKCEACQRFFRDGLTISFTKILTDEAVSGWKFEIHRCIINNAHRLVELCVSKLSQDWFPLLELLAMAANPHCKFHIYNGTRPSETVPAGVQLAEDELFARPPDPRSPKAFWTVL</sequence>
<evidence type="ECO:0000313" key="2">
    <source>
        <dbReference type="Ensembl" id="ENSSANP00000023166.1"/>
    </source>
</evidence>
<reference evidence="2" key="2">
    <citation type="submission" date="2025-09" db="UniProtKB">
        <authorList>
            <consortium name="Ensembl"/>
        </authorList>
    </citation>
    <scope>IDENTIFICATION</scope>
</reference>
<protein>
    <recommendedName>
        <fullName evidence="4">USP9X</fullName>
    </recommendedName>
</protein>
<proteinExistence type="predicted"/>
<evidence type="ECO:0000256" key="1">
    <source>
        <dbReference type="SAM" id="MobiDB-lite"/>
    </source>
</evidence>
<accession>A0A671LRK4</accession>
<name>A0A671LRK4_9TELE</name>
<evidence type="ECO:0000313" key="3">
    <source>
        <dbReference type="Proteomes" id="UP000472260"/>
    </source>
</evidence>
<dbReference type="Ensembl" id="ENSSANT00000024676.1">
    <property type="protein sequence ID" value="ENSSANP00000023166.1"/>
    <property type="gene ID" value="ENSSANG00000011946.1"/>
</dbReference>
<feature type="compositionally biased region" description="Low complexity" evidence="1">
    <location>
        <begin position="30"/>
        <end position="44"/>
    </location>
</feature>